<evidence type="ECO:0000313" key="7">
    <source>
        <dbReference type="Proteomes" id="UP000276603"/>
    </source>
</evidence>
<dbReference type="InterPro" id="IPR000917">
    <property type="entry name" value="Sulfatase_N"/>
</dbReference>
<keyword evidence="2" id="KW-0479">Metal-binding</keyword>
<feature type="domain" description="Sulfatase N-terminal" evidence="5">
    <location>
        <begin position="31"/>
        <end position="449"/>
    </location>
</feature>
<evidence type="ECO:0000313" key="6">
    <source>
        <dbReference type="EMBL" id="RKN81759.1"/>
    </source>
</evidence>
<dbReference type="InterPro" id="IPR017850">
    <property type="entry name" value="Alkaline_phosphatase_core_sf"/>
</dbReference>
<protein>
    <submittedName>
        <fullName evidence="6">Arylsulfatase</fullName>
    </submittedName>
</protein>
<organism evidence="6 7">
    <name type="scientific">Ulvibacterium marinum</name>
    <dbReference type="NCBI Taxonomy" id="2419782"/>
    <lineage>
        <taxon>Bacteria</taxon>
        <taxon>Pseudomonadati</taxon>
        <taxon>Bacteroidota</taxon>
        <taxon>Flavobacteriia</taxon>
        <taxon>Flavobacteriales</taxon>
        <taxon>Flavobacteriaceae</taxon>
        <taxon>Ulvibacterium</taxon>
    </lineage>
</organism>
<dbReference type="AlphaFoldDB" id="A0A3B0CC59"/>
<dbReference type="GO" id="GO:0046872">
    <property type="term" value="F:metal ion binding"/>
    <property type="evidence" value="ECO:0007669"/>
    <property type="project" value="UniProtKB-KW"/>
</dbReference>
<dbReference type="Gene3D" id="3.40.720.10">
    <property type="entry name" value="Alkaline Phosphatase, subunit A"/>
    <property type="match status" value="1"/>
</dbReference>
<keyword evidence="7" id="KW-1185">Reference proteome</keyword>
<dbReference type="CDD" id="cd16025">
    <property type="entry name" value="PAS_like"/>
    <property type="match status" value="1"/>
</dbReference>
<dbReference type="OrthoDB" id="9803751at2"/>
<dbReference type="PROSITE" id="PS51257">
    <property type="entry name" value="PROKAR_LIPOPROTEIN"/>
    <property type="match status" value="1"/>
</dbReference>
<dbReference type="PANTHER" id="PTHR42693:SF53">
    <property type="entry name" value="ENDO-4-O-SULFATASE"/>
    <property type="match status" value="1"/>
</dbReference>
<comment type="caution">
    <text evidence="6">The sequence shown here is derived from an EMBL/GenBank/DDBJ whole genome shotgun (WGS) entry which is preliminary data.</text>
</comment>
<evidence type="ECO:0000256" key="2">
    <source>
        <dbReference type="ARBA" id="ARBA00022723"/>
    </source>
</evidence>
<keyword evidence="4" id="KW-0106">Calcium</keyword>
<proteinExistence type="inferred from homology"/>
<evidence type="ECO:0000259" key="5">
    <source>
        <dbReference type="Pfam" id="PF00884"/>
    </source>
</evidence>
<dbReference type="FunFam" id="3.40.720.10:FF:000047">
    <property type="entry name" value="Arylsulfatase"/>
    <property type="match status" value="1"/>
</dbReference>
<evidence type="ECO:0000256" key="1">
    <source>
        <dbReference type="ARBA" id="ARBA00008779"/>
    </source>
</evidence>
<gene>
    <name evidence="6" type="ORF">D7Z94_12775</name>
</gene>
<dbReference type="Gene3D" id="3.30.1120.10">
    <property type="match status" value="1"/>
</dbReference>
<comment type="similarity">
    <text evidence="1">Belongs to the sulfatase family.</text>
</comment>
<evidence type="ECO:0000256" key="4">
    <source>
        <dbReference type="ARBA" id="ARBA00022837"/>
    </source>
</evidence>
<dbReference type="SUPFAM" id="SSF53649">
    <property type="entry name" value="Alkaline phosphatase-like"/>
    <property type="match status" value="1"/>
</dbReference>
<evidence type="ECO:0000256" key="3">
    <source>
        <dbReference type="ARBA" id="ARBA00022801"/>
    </source>
</evidence>
<dbReference type="Proteomes" id="UP000276603">
    <property type="component" value="Unassembled WGS sequence"/>
</dbReference>
<dbReference type="RefSeq" id="WP_120711913.1">
    <property type="nucleotide sequence ID" value="NZ_RBCJ01000002.1"/>
</dbReference>
<dbReference type="Pfam" id="PF00884">
    <property type="entry name" value="Sulfatase"/>
    <property type="match status" value="1"/>
</dbReference>
<dbReference type="PANTHER" id="PTHR42693">
    <property type="entry name" value="ARYLSULFATASE FAMILY MEMBER"/>
    <property type="match status" value="1"/>
</dbReference>
<dbReference type="GO" id="GO:0004065">
    <property type="term" value="F:arylsulfatase activity"/>
    <property type="evidence" value="ECO:0007669"/>
    <property type="project" value="TreeGrafter"/>
</dbReference>
<keyword evidence="3" id="KW-0378">Hydrolase</keyword>
<name>A0A3B0CC59_9FLAO</name>
<dbReference type="InterPro" id="IPR050738">
    <property type="entry name" value="Sulfatase"/>
</dbReference>
<dbReference type="InterPro" id="IPR024607">
    <property type="entry name" value="Sulfatase_CS"/>
</dbReference>
<accession>A0A3B0CC59</accession>
<dbReference type="EMBL" id="RBCJ01000002">
    <property type="protein sequence ID" value="RKN81759.1"/>
    <property type="molecule type" value="Genomic_DNA"/>
</dbReference>
<sequence length="569" mass="64828">MKKTIGYVVLGVILLFQSCTSPTPSKKNNLPNIVLIMGDDMGYSDIGCYGGEIKTPRLDELAANGLRFTQFYNTARCCPTRASLLTGLYPQQAGIGHMVNDRGTPAFRGDLSSNAVTIAEALKKSGYSTYMSGKWHVTPYVIDNPDKHNWPKQRGFDRFFGMISGAGSLYDPRSLTEDNAYVAPREGFYCTTDFTNYAVERIEEHETSNPFFLYLSYTAAHWPMHAPDEAVEKYKGRYNKGWDEMRKNRFERMKKIGLTKTEWELTPRDSLIQHWSEDIPDKEWELANMETYAAMITLMDEGIGKVVDALKAKGELENTLIIYLQDNGACAEELKWMSKRTMEKDRVPLTPDELQTEMVPFFTRDGKPIGIMKNGWPGPPDGYTAYGRNWANVSNTPFREYKHWVHEGGISSPLIVHWPEKINPETTGIGGFRTEPAHLIDIMATCVDVGGDLYPTTFNGNEIPPMEGKSLVPVFEGKRLERDAIYWEHEGNRAIRMGKWKLVSKANKTHSFVWDQIDDLELENWELFDMENDRTEMHNLAPKHPGLVQKMAEMWSIWAKRTGIVPRPS</sequence>
<dbReference type="PROSITE" id="PS00149">
    <property type="entry name" value="SULFATASE_2"/>
    <property type="match status" value="1"/>
</dbReference>
<reference evidence="6 7" key="1">
    <citation type="submission" date="2018-10" db="EMBL/GenBank/DDBJ databases">
        <title>Ulvibacterium marinum gen. nov., sp. nov., a novel marine bacterium of the family Flavobacteriaceae, isolated from a culture of the green alga Ulva prolifera.</title>
        <authorList>
            <person name="Zhang Z."/>
        </authorList>
    </citation>
    <scope>NUCLEOTIDE SEQUENCE [LARGE SCALE GENOMIC DNA]</scope>
    <source>
        <strain evidence="6 7">CCMM003</strain>
    </source>
</reference>